<dbReference type="Proteomes" id="UP000024635">
    <property type="component" value="Unassembled WGS sequence"/>
</dbReference>
<evidence type="ECO:0000313" key="2">
    <source>
        <dbReference type="EMBL" id="EYC02152.1"/>
    </source>
</evidence>
<feature type="compositionally biased region" description="Basic and acidic residues" evidence="1">
    <location>
        <begin position="123"/>
        <end position="134"/>
    </location>
</feature>
<dbReference type="STRING" id="53326.A0A016THM6"/>
<evidence type="ECO:0000313" key="3">
    <source>
        <dbReference type="Proteomes" id="UP000024635"/>
    </source>
</evidence>
<proteinExistence type="predicted"/>
<organism evidence="2 3">
    <name type="scientific">Ancylostoma ceylanicum</name>
    <dbReference type="NCBI Taxonomy" id="53326"/>
    <lineage>
        <taxon>Eukaryota</taxon>
        <taxon>Metazoa</taxon>
        <taxon>Ecdysozoa</taxon>
        <taxon>Nematoda</taxon>
        <taxon>Chromadorea</taxon>
        <taxon>Rhabditida</taxon>
        <taxon>Rhabditina</taxon>
        <taxon>Rhabditomorpha</taxon>
        <taxon>Strongyloidea</taxon>
        <taxon>Ancylostomatidae</taxon>
        <taxon>Ancylostomatinae</taxon>
        <taxon>Ancylostoma</taxon>
    </lineage>
</organism>
<dbReference type="InterPro" id="IPR046342">
    <property type="entry name" value="CBS_dom_sf"/>
</dbReference>
<dbReference type="AlphaFoldDB" id="A0A016THM6"/>
<feature type="compositionally biased region" description="Basic and acidic residues" evidence="1">
    <location>
        <begin position="161"/>
        <end position="171"/>
    </location>
</feature>
<name>A0A016THM6_9BILA</name>
<comment type="caution">
    <text evidence="2">The sequence shown here is derived from an EMBL/GenBank/DDBJ whole genome shotgun (WGS) entry which is preliminary data.</text>
</comment>
<accession>A0A016THM6</accession>
<dbReference type="Gene3D" id="3.10.580.10">
    <property type="entry name" value="CBS-domain"/>
    <property type="match status" value="1"/>
</dbReference>
<feature type="region of interest" description="Disordered" evidence="1">
    <location>
        <begin position="108"/>
        <end position="171"/>
    </location>
</feature>
<gene>
    <name evidence="2" type="primary">Acey_s0101.g3336</name>
    <name evidence="2" type="ORF">Y032_0101g3336</name>
</gene>
<evidence type="ECO:0000256" key="1">
    <source>
        <dbReference type="SAM" id="MobiDB-lite"/>
    </source>
</evidence>
<dbReference type="EMBL" id="JARK01001437">
    <property type="protein sequence ID" value="EYC02152.1"/>
    <property type="molecule type" value="Genomic_DNA"/>
</dbReference>
<dbReference type="OrthoDB" id="5353557at2759"/>
<sequence length="171" mass="19438">MGELCLQLRAQWYWPADRLVPSETFRFVSSESPVVQLMLELKKGFPLAIVVDFQQDKKCYHVTGIVTLEDNLEEVIGEIYDEKDVNVRGGTEFYTDMSMVPTRLDSLTADLPHKKAKKRHAAQSKEEMLEEKTPLLHQSQSTTPIKQTQKKKKTAVAASAKDARTPEESRS</sequence>
<reference evidence="3" key="1">
    <citation type="journal article" date="2015" name="Nat. Genet.">
        <title>The genome and transcriptome of the zoonotic hookworm Ancylostoma ceylanicum identify infection-specific gene families.</title>
        <authorList>
            <person name="Schwarz E.M."/>
            <person name="Hu Y."/>
            <person name="Antoshechkin I."/>
            <person name="Miller M.M."/>
            <person name="Sternberg P.W."/>
            <person name="Aroian R.V."/>
        </authorList>
    </citation>
    <scope>NUCLEOTIDE SEQUENCE</scope>
    <source>
        <strain evidence="3">HY135</strain>
    </source>
</reference>
<feature type="compositionally biased region" description="Low complexity" evidence="1">
    <location>
        <begin position="138"/>
        <end position="147"/>
    </location>
</feature>
<keyword evidence="3" id="KW-1185">Reference proteome</keyword>
<protein>
    <submittedName>
        <fullName evidence="2">Uncharacterized protein</fullName>
    </submittedName>
</protein>